<evidence type="ECO:0000256" key="6">
    <source>
        <dbReference type="ARBA" id="ARBA00022598"/>
    </source>
</evidence>
<dbReference type="NCBIfam" id="TIGR00392">
    <property type="entry name" value="ileS"/>
    <property type="match status" value="1"/>
</dbReference>
<keyword evidence="6 17" id="KW-0436">Ligase</keyword>
<dbReference type="HAMAP" id="MF_02003">
    <property type="entry name" value="Ile_tRNA_synth_type2"/>
    <property type="match status" value="1"/>
</dbReference>
<dbReference type="EC" id="6.1.1.5" evidence="4"/>
<evidence type="ECO:0000259" key="16">
    <source>
        <dbReference type="Pfam" id="PF08264"/>
    </source>
</evidence>
<keyword evidence="12" id="KW-0030">Aminoacyl-tRNA synthetase</keyword>
<evidence type="ECO:0000256" key="4">
    <source>
        <dbReference type="ARBA" id="ARBA00013165"/>
    </source>
</evidence>
<dbReference type="AlphaFoldDB" id="A0A644WDM9"/>
<keyword evidence="10" id="KW-0067">ATP-binding</keyword>
<dbReference type="InterPro" id="IPR009080">
    <property type="entry name" value="tRNAsynth_Ia_anticodon-bd"/>
</dbReference>
<evidence type="ECO:0000313" key="17">
    <source>
        <dbReference type="EMBL" id="MPM01955.1"/>
    </source>
</evidence>
<evidence type="ECO:0000256" key="13">
    <source>
        <dbReference type="ARBA" id="ARBA00025217"/>
    </source>
</evidence>
<reference evidence="17" key="1">
    <citation type="submission" date="2019-08" db="EMBL/GenBank/DDBJ databases">
        <authorList>
            <person name="Kucharzyk K."/>
            <person name="Murdoch R.W."/>
            <person name="Higgins S."/>
            <person name="Loffler F."/>
        </authorList>
    </citation>
    <scope>NUCLEOTIDE SEQUENCE</scope>
</reference>
<dbReference type="SUPFAM" id="SSF50677">
    <property type="entry name" value="ValRS/IleRS/LeuRS editing domain"/>
    <property type="match status" value="1"/>
</dbReference>
<dbReference type="Gene3D" id="3.40.50.620">
    <property type="entry name" value="HUPs"/>
    <property type="match status" value="2"/>
</dbReference>
<evidence type="ECO:0000256" key="2">
    <source>
        <dbReference type="ARBA" id="ARBA00004496"/>
    </source>
</evidence>
<dbReference type="PRINTS" id="PR00984">
    <property type="entry name" value="TRNASYNTHILE"/>
</dbReference>
<evidence type="ECO:0000256" key="11">
    <source>
        <dbReference type="ARBA" id="ARBA00022917"/>
    </source>
</evidence>
<dbReference type="SUPFAM" id="SSF52374">
    <property type="entry name" value="Nucleotidylyl transferase"/>
    <property type="match status" value="1"/>
</dbReference>
<accession>A0A644WDM9</accession>
<feature type="domain" description="Methionyl/Valyl/Leucyl/Isoleucyl-tRNA synthetase anticodon-binding" evidence="16">
    <location>
        <begin position="683"/>
        <end position="831"/>
    </location>
</feature>
<keyword evidence="7" id="KW-0479">Metal-binding</keyword>
<evidence type="ECO:0000256" key="5">
    <source>
        <dbReference type="ARBA" id="ARBA00022490"/>
    </source>
</evidence>
<comment type="subunit">
    <text evidence="3">Monomer.</text>
</comment>
<dbReference type="InterPro" id="IPR033709">
    <property type="entry name" value="Anticodon_Ile_ABEc"/>
</dbReference>
<dbReference type="EMBL" id="VSSQ01000834">
    <property type="protein sequence ID" value="MPM01955.1"/>
    <property type="molecule type" value="Genomic_DNA"/>
</dbReference>
<dbReference type="InterPro" id="IPR009008">
    <property type="entry name" value="Val/Leu/Ile-tRNA-synth_edit"/>
</dbReference>
<dbReference type="PANTHER" id="PTHR42780:SF1">
    <property type="entry name" value="ISOLEUCINE--TRNA LIGASE, CYTOPLASMIC"/>
    <property type="match status" value="1"/>
</dbReference>
<sequence length="1042" mass="119649">MFRPVNTKVDFPQMEENVLTFWQAEDIFKKSIESRSQENEYVFYDGPPFATGLPHFGHLVPGTIKDAIPRYHTMKGKRVRRGFGWDCHGLPVEYEMEKSLGISGHSAIVKYGVAKFNEQCRSIVLRYTKEWQNTINRMGRWVDWDHGYRTMDTNYMESIWWVFKTLYEKGYIYEGYNILPYSPALASPLSNFEVNLGGYQDVVDQAVTVRFAVDGQKDTYFLAWTTTPWTLPSNLALAFGPDVDYVKVHDKTDGNYYILGKARLEHYYKDPASYEIVDEQKGSYYKGMRYQPLFPYFAGLKDQGAFVCVNGDYVTTEDGCGIVHTAPGFGEDDYQVLKGSGIPVVCPVDMECRFTSEVPDFEGRFVKDADKDIIAYLKDHNLLVKRENYLHSYPFCYRTKKPLIYRAMSCWFVDINKIKQYMLSSNDQITWMPEHLKYGRFGKWLEGARDWAISRNRFWGNPIPVWKCDGSDHIEVIGSVAELEAKCGKKVDDLHKHFVDDLTWPSPDGKGTMRRIGDVLDCWFESGSMPYAQQHYPFENKEYFEGHFPADFICEGLDQTRGWFYTLTVIAAGLWEKPAFTHCITNGIVLTAEGKKMSKSERNYTDPMEIVKLYGADSLRFALMNSAVVRAEDLKFSEDSVKEVLKTLIIPLWNAYSFFVTYANIDGYEPSETAFEDLTNPMDRWITSAMQRFVQEVTAAFEAYDIQKACSLFVPFMDDLNNWYIRRSRRRFWKGENDTDKKQAYDTLYKVLMTFIKAVAPIIPFTTEDIYQNLRTSDMEQSVHLCMYPDYDEQERDLALESQMSLAQKAIAMGRSLRASNNLKIRQPLKTVFLVDREEDERAILLSMQDIIAEELNVKEVHISSDESELVDYSAKANFKVLGSKLGKDMKEVAALIAALDGRVIASMLDGKSHTVVYSKGEIAISKDEIIVQRTELEGVKVLNDGSLTVGFDTKVTQELLEEGIARDIVRSIQNLRKESGFEVSDRIRLTWDGDDVVKRVFEHFGQTIAKETLSNSMSFATLDGEAIDCGDHMVRLAVEKE</sequence>
<dbReference type="InterPro" id="IPR023586">
    <property type="entry name" value="Ile-tRNA-ligase_type2"/>
</dbReference>
<dbReference type="FunFam" id="3.40.50.620:FF:000063">
    <property type="entry name" value="Isoleucine--tRNA ligase"/>
    <property type="match status" value="1"/>
</dbReference>
<keyword evidence="8" id="KW-0547">Nucleotide-binding</keyword>
<dbReference type="InterPro" id="IPR002300">
    <property type="entry name" value="aa-tRNA-synth_Ia"/>
</dbReference>
<dbReference type="PANTHER" id="PTHR42780">
    <property type="entry name" value="SOLEUCYL-TRNA SYNTHETASE"/>
    <property type="match status" value="1"/>
</dbReference>
<protein>
    <recommendedName>
        <fullName evidence="4">isoleucine--tRNA ligase</fullName>
        <ecNumber evidence="4">6.1.1.5</ecNumber>
    </recommendedName>
</protein>
<evidence type="ECO:0000256" key="3">
    <source>
        <dbReference type="ARBA" id="ARBA00011245"/>
    </source>
</evidence>
<dbReference type="GO" id="GO:0006428">
    <property type="term" value="P:isoleucyl-tRNA aminoacylation"/>
    <property type="evidence" value="ECO:0007669"/>
    <property type="project" value="InterPro"/>
</dbReference>
<dbReference type="GO" id="GO:0000049">
    <property type="term" value="F:tRNA binding"/>
    <property type="evidence" value="ECO:0007669"/>
    <property type="project" value="InterPro"/>
</dbReference>
<dbReference type="CDD" id="cd07961">
    <property type="entry name" value="Anticodon_Ia_Ile_ABEc"/>
    <property type="match status" value="1"/>
</dbReference>
<dbReference type="Pfam" id="PF08264">
    <property type="entry name" value="Anticodon_1"/>
    <property type="match status" value="1"/>
</dbReference>
<dbReference type="GO" id="GO:0002161">
    <property type="term" value="F:aminoacyl-tRNA deacylase activity"/>
    <property type="evidence" value="ECO:0007669"/>
    <property type="project" value="InterPro"/>
</dbReference>
<organism evidence="17">
    <name type="scientific">bioreactor metagenome</name>
    <dbReference type="NCBI Taxonomy" id="1076179"/>
    <lineage>
        <taxon>unclassified sequences</taxon>
        <taxon>metagenomes</taxon>
        <taxon>ecological metagenomes</taxon>
    </lineage>
</organism>
<comment type="cofactor">
    <cofactor evidence="1">
        <name>Zn(2+)</name>
        <dbReference type="ChEBI" id="CHEBI:29105"/>
    </cofactor>
</comment>
<comment type="catalytic activity">
    <reaction evidence="14">
        <text>tRNA(Ile) + L-isoleucine + ATP = L-isoleucyl-tRNA(Ile) + AMP + diphosphate</text>
        <dbReference type="Rhea" id="RHEA:11060"/>
        <dbReference type="Rhea" id="RHEA-COMP:9666"/>
        <dbReference type="Rhea" id="RHEA-COMP:9695"/>
        <dbReference type="ChEBI" id="CHEBI:30616"/>
        <dbReference type="ChEBI" id="CHEBI:33019"/>
        <dbReference type="ChEBI" id="CHEBI:58045"/>
        <dbReference type="ChEBI" id="CHEBI:78442"/>
        <dbReference type="ChEBI" id="CHEBI:78528"/>
        <dbReference type="ChEBI" id="CHEBI:456215"/>
        <dbReference type="EC" id="6.1.1.5"/>
    </reaction>
</comment>
<keyword evidence="9" id="KW-0862">Zinc</keyword>
<dbReference type="GO" id="GO:0005737">
    <property type="term" value="C:cytoplasm"/>
    <property type="evidence" value="ECO:0007669"/>
    <property type="project" value="UniProtKB-SubCell"/>
</dbReference>
<dbReference type="GO" id="GO:0005524">
    <property type="term" value="F:ATP binding"/>
    <property type="evidence" value="ECO:0007669"/>
    <property type="project" value="UniProtKB-KW"/>
</dbReference>
<dbReference type="GO" id="GO:0046872">
    <property type="term" value="F:metal ion binding"/>
    <property type="evidence" value="ECO:0007669"/>
    <property type="project" value="UniProtKB-KW"/>
</dbReference>
<dbReference type="FunFam" id="3.40.50.620:FF:000075">
    <property type="entry name" value="Isoleucine--tRNA ligase"/>
    <property type="match status" value="1"/>
</dbReference>
<dbReference type="Gene3D" id="1.10.730.10">
    <property type="entry name" value="Isoleucyl-tRNA Synthetase, Domain 1"/>
    <property type="match status" value="1"/>
</dbReference>
<dbReference type="CDD" id="cd00818">
    <property type="entry name" value="IleRS_core"/>
    <property type="match status" value="1"/>
</dbReference>
<dbReference type="GO" id="GO:0004822">
    <property type="term" value="F:isoleucine-tRNA ligase activity"/>
    <property type="evidence" value="ECO:0007669"/>
    <property type="project" value="UniProtKB-EC"/>
</dbReference>
<evidence type="ECO:0000256" key="8">
    <source>
        <dbReference type="ARBA" id="ARBA00022741"/>
    </source>
</evidence>
<dbReference type="InterPro" id="IPR013155">
    <property type="entry name" value="M/V/L/I-tRNA-synth_anticd-bd"/>
</dbReference>
<evidence type="ECO:0000256" key="10">
    <source>
        <dbReference type="ARBA" id="ARBA00022840"/>
    </source>
</evidence>
<evidence type="ECO:0000256" key="14">
    <source>
        <dbReference type="ARBA" id="ARBA00048359"/>
    </source>
</evidence>
<dbReference type="InterPro" id="IPR014729">
    <property type="entry name" value="Rossmann-like_a/b/a_fold"/>
</dbReference>
<dbReference type="SUPFAM" id="SSF47323">
    <property type="entry name" value="Anticodon-binding domain of a subclass of class I aminoacyl-tRNA synthetases"/>
    <property type="match status" value="1"/>
</dbReference>
<evidence type="ECO:0000256" key="9">
    <source>
        <dbReference type="ARBA" id="ARBA00022833"/>
    </source>
</evidence>
<name>A0A644WDM9_9ZZZZ</name>
<evidence type="ECO:0000256" key="1">
    <source>
        <dbReference type="ARBA" id="ARBA00001947"/>
    </source>
</evidence>
<feature type="domain" description="Aminoacyl-tRNA synthetase class Ia" evidence="15">
    <location>
        <begin position="18"/>
        <end position="634"/>
    </location>
</feature>
<gene>
    <name evidence="17" type="primary">ileS_16</name>
    <name evidence="17" type="ORF">SDC9_48195</name>
</gene>
<keyword evidence="5" id="KW-0963">Cytoplasm</keyword>
<evidence type="ECO:0000259" key="15">
    <source>
        <dbReference type="Pfam" id="PF00133"/>
    </source>
</evidence>
<dbReference type="Pfam" id="PF19302">
    <property type="entry name" value="DUF5915"/>
    <property type="match status" value="1"/>
</dbReference>
<proteinExistence type="inferred from homology"/>
<dbReference type="Pfam" id="PF00133">
    <property type="entry name" value="tRNA-synt_1"/>
    <property type="match status" value="1"/>
</dbReference>
<comment type="caution">
    <text evidence="17">The sequence shown here is derived from an EMBL/GenBank/DDBJ whole genome shotgun (WGS) entry which is preliminary data.</text>
</comment>
<comment type="subcellular location">
    <subcellularLocation>
        <location evidence="2">Cytoplasm</location>
    </subcellularLocation>
</comment>
<keyword evidence="11" id="KW-0648">Protein biosynthesis</keyword>
<comment type="function">
    <text evidence="13">Catalyzes the attachment of isoleucine to tRNA(Ile). As IleRS can inadvertently accommodate and process structurally similar amino acids such as valine, to avoid such errors it has two additional distinct tRNA(Ile)-dependent editing activities. One activity is designated as 'pretransfer' editing and involves the hydrolysis of activated Val-AMP. The other activity is designated 'posttransfer' editing and involves deacylation of mischarged Val-tRNA(Ile).</text>
</comment>
<evidence type="ECO:0000256" key="12">
    <source>
        <dbReference type="ARBA" id="ARBA00023146"/>
    </source>
</evidence>
<evidence type="ECO:0000256" key="7">
    <source>
        <dbReference type="ARBA" id="ARBA00022723"/>
    </source>
</evidence>
<dbReference type="Gene3D" id="3.90.740.10">
    <property type="entry name" value="Valyl/Leucyl/Isoleucyl-tRNA synthetase, editing domain"/>
    <property type="match status" value="1"/>
</dbReference>
<dbReference type="InterPro" id="IPR002301">
    <property type="entry name" value="Ile-tRNA-ligase"/>
</dbReference>